<keyword evidence="13" id="KW-1015">Disulfide bond</keyword>
<dbReference type="Pfam" id="PF00246">
    <property type="entry name" value="Peptidase_M14"/>
    <property type="match status" value="1"/>
</dbReference>
<keyword evidence="12" id="KW-0865">Zymogen</keyword>
<dbReference type="InterPro" id="IPR036990">
    <property type="entry name" value="M14A-like_propep"/>
</dbReference>
<feature type="domain" description="Peptidase M14" evidence="16">
    <location>
        <begin position="125"/>
        <end position="322"/>
    </location>
</feature>
<comment type="cofactor">
    <cofactor evidence="1">
        <name>Zn(2+)</name>
        <dbReference type="ChEBI" id="CHEBI:29105"/>
    </cofactor>
</comment>
<reference evidence="17 18" key="1">
    <citation type="submission" date="2024-08" db="EMBL/GenBank/DDBJ databases">
        <authorList>
            <person name="Cucini C."/>
            <person name="Frati F."/>
        </authorList>
    </citation>
    <scope>NUCLEOTIDE SEQUENCE [LARGE SCALE GENOMIC DNA]</scope>
</reference>
<evidence type="ECO:0000256" key="14">
    <source>
        <dbReference type="PROSITE-ProRule" id="PRU01379"/>
    </source>
</evidence>
<dbReference type="SUPFAM" id="SSF54897">
    <property type="entry name" value="Protease propeptides/inhibitors"/>
    <property type="match status" value="1"/>
</dbReference>
<keyword evidence="11" id="KW-0482">Metalloprotease</keyword>
<evidence type="ECO:0000256" key="12">
    <source>
        <dbReference type="ARBA" id="ARBA00023145"/>
    </source>
</evidence>
<evidence type="ECO:0000256" key="7">
    <source>
        <dbReference type="ARBA" id="ARBA00022729"/>
    </source>
</evidence>
<dbReference type="EMBL" id="CAXLJM020000122">
    <property type="protein sequence ID" value="CAL8138280.1"/>
    <property type="molecule type" value="Genomic_DNA"/>
</dbReference>
<dbReference type="InterPro" id="IPR003146">
    <property type="entry name" value="M14A_act_pep"/>
</dbReference>
<dbReference type="Proteomes" id="UP001642540">
    <property type="component" value="Unassembled WGS sequence"/>
</dbReference>
<evidence type="ECO:0000256" key="6">
    <source>
        <dbReference type="ARBA" id="ARBA00022723"/>
    </source>
</evidence>
<keyword evidence="9" id="KW-0862">Zinc</keyword>
<keyword evidence="8" id="KW-0378">Hydrolase</keyword>
<keyword evidence="10" id="KW-0843">Virulence</keyword>
<dbReference type="PRINTS" id="PR00765">
    <property type="entry name" value="CRBOXYPTASEA"/>
</dbReference>
<evidence type="ECO:0000259" key="16">
    <source>
        <dbReference type="PROSITE" id="PS52035"/>
    </source>
</evidence>
<evidence type="ECO:0000313" key="17">
    <source>
        <dbReference type="EMBL" id="CAL8138280.1"/>
    </source>
</evidence>
<evidence type="ECO:0000256" key="9">
    <source>
        <dbReference type="ARBA" id="ARBA00022833"/>
    </source>
</evidence>
<keyword evidence="4" id="KW-0121">Carboxypeptidase</keyword>
<protein>
    <recommendedName>
        <fullName evidence="16">Peptidase M14 domain-containing protein</fullName>
    </recommendedName>
</protein>
<comment type="function">
    <text evidence="2">Extracellular metalloprotease that contributes to pathogenicity.</text>
</comment>
<evidence type="ECO:0000256" key="4">
    <source>
        <dbReference type="ARBA" id="ARBA00022645"/>
    </source>
</evidence>
<feature type="chain" id="PRO_5045630562" description="Peptidase M14 domain-containing protein" evidence="15">
    <location>
        <begin position="18"/>
        <end position="322"/>
    </location>
</feature>
<dbReference type="PANTHER" id="PTHR11705">
    <property type="entry name" value="PROTEASE FAMILY M14 CARBOXYPEPTIDASE A,B"/>
    <property type="match status" value="1"/>
</dbReference>
<keyword evidence="6" id="KW-0479">Metal-binding</keyword>
<keyword evidence="7 15" id="KW-0732">Signal</keyword>
<dbReference type="SMART" id="SM00631">
    <property type="entry name" value="Zn_pept"/>
    <property type="match status" value="1"/>
</dbReference>
<evidence type="ECO:0000256" key="1">
    <source>
        <dbReference type="ARBA" id="ARBA00001947"/>
    </source>
</evidence>
<keyword evidence="5" id="KW-0645">Protease</keyword>
<name>A0ABP1RXC2_9HEXA</name>
<gene>
    <name evidence="17" type="ORF">ODALV1_LOCUS27297</name>
</gene>
<sequence length="322" mass="36247">MKFLFLIFLCSLNLCHTEGSGSAVTFPGYKVVRFVPQNQEDVEAAKKMEENPGILVLRQAGSVNQSMDVAIPPHMQTDFMSAARKQMPSSIMTENLESLIDRESMQLAMDESSSSTQTFEAVFTQYMPLEAVNQFIIQLQNLHPDMVNVSTYGKSVEGRELQMVKIEREGGSENKHIMLMDGTTHAREWISTMQTIYFMNELCEQDTPEVNKILDNFVVFVVPVVNPDGVDPNRNFDFGFGGIGSSDDPCSEVYHGPFPLSAPETQALSEVISSLKPMLYLCMHSYSQMMLHSYGCSQPGEINEREAEHVKYFISRSMLPIY</sequence>
<comment type="caution">
    <text evidence="17">The sequence shown here is derived from an EMBL/GenBank/DDBJ whole genome shotgun (WGS) entry which is preliminary data.</text>
</comment>
<comment type="similarity">
    <text evidence="3 14">Belongs to the peptidase M14 family.</text>
</comment>
<evidence type="ECO:0000256" key="2">
    <source>
        <dbReference type="ARBA" id="ARBA00003091"/>
    </source>
</evidence>
<evidence type="ECO:0000256" key="11">
    <source>
        <dbReference type="ARBA" id="ARBA00023049"/>
    </source>
</evidence>
<evidence type="ECO:0000256" key="10">
    <source>
        <dbReference type="ARBA" id="ARBA00023026"/>
    </source>
</evidence>
<dbReference type="InterPro" id="IPR000834">
    <property type="entry name" value="Peptidase_M14"/>
</dbReference>
<comment type="caution">
    <text evidence="14">Lacks conserved residue(s) required for the propagation of feature annotation.</text>
</comment>
<dbReference type="PROSITE" id="PS52035">
    <property type="entry name" value="PEPTIDASE_M14"/>
    <property type="match status" value="1"/>
</dbReference>
<evidence type="ECO:0000313" key="18">
    <source>
        <dbReference type="Proteomes" id="UP001642540"/>
    </source>
</evidence>
<dbReference type="Gene3D" id="3.40.630.10">
    <property type="entry name" value="Zn peptidases"/>
    <property type="match status" value="1"/>
</dbReference>
<dbReference type="Pfam" id="PF02244">
    <property type="entry name" value="Propep_M14"/>
    <property type="match status" value="1"/>
</dbReference>
<dbReference type="SUPFAM" id="SSF53187">
    <property type="entry name" value="Zn-dependent exopeptidases"/>
    <property type="match status" value="1"/>
</dbReference>
<proteinExistence type="inferred from homology"/>
<evidence type="ECO:0000256" key="5">
    <source>
        <dbReference type="ARBA" id="ARBA00022670"/>
    </source>
</evidence>
<organism evidence="17 18">
    <name type="scientific">Orchesella dallaii</name>
    <dbReference type="NCBI Taxonomy" id="48710"/>
    <lineage>
        <taxon>Eukaryota</taxon>
        <taxon>Metazoa</taxon>
        <taxon>Ecdysozoa</taxon>
        <taxon>Arthropoda</taxon>
        <taxon>Hexapoda</taxon>
        <taxon>Collembola</taxon>
        <taxon>Entomobryomorpha</taxon>
        <taxon>Entomobryoidea</taxon>
        <taxon>Orchesellidae</taxon>
        <taxon>Orchesellinae</taxon>
        <taxon>Orchesella</taxon>
    </lineage>
</organism>
<evidence type="ECO:0000256" key="8">
    <source>
        <dbReference type="ARBA" id="ARBA00022801"/>
    </source>
</evidence>
<dbReference type="Gene3D" id="3.30.70.340">
    <property type="entry name" value="Metallocarboxypeptidase-like"/>
    <property type="match status" value="1"/>
</dbReference>
<keyword evidence="18" id="KW-1185">Reference proteome</keyword>
<evidence type="ECO:0000256" key="15">
    <source>
        <dbReference type="SAM" id="SignalP"/>
    </source>
</evidence>
<evidence type="ECO:0000256" key="3">
    <source>
        <dbReference type="ARBA" id="ARBA00005988"/>
    </source>
</evidence>
<evidence type="ECO:0000256" key="13">
    <source>
        <dbReference type="ARBA" id="ARBA00023157"/>
    </source>
</evidence>
<accession>A0ABP1RXC2</accession>
<dbReference type="PANTHER" id="PTHR11705:SF143">
    <property type="entry name" value="SLL0236 PROTEIN"/>
    <property type="match status" value="1"/>
</dbReference>
<feature type="signal peptide" evidence="15">
    <location>
        <begin position="1"/>
        <end position="17"/>
    </location>
</feature>